<proteinExistence type="predicted"/>
<accession>A0A2K8T314</accession>
<evidence type="ECO:0000313" key="2">
    <source>
        <dbReference type="Proteomes" id="UP000232003"/>
    </source>
</evidence>
<dbReference type="KEGG" id="nfl:COO91_08211"/>
<gene>
    <name evidence="1" type="ORF">COO91_08211</name>
</gene>
<evidence type="ECO:0000313" key="1">
    <source>
        <dbReference type="EMBL" id="AUB42106.1"/>
    </source>
</evidence>
<reference evidence="1 2" key="1">
    <citation type="submission" date="2017-11" db="EMBL/GenBank/DDBJ databases">
        <title>Complete genome of a free-living desiccation-tolerant cyanobacterium and its photosynthetic adaptation to extreme terrestrial habitat.</title>
        <authorList>
            <person name="Shang J."/>
        </authorList>
    </citation>
    <scope>NUCLEOTIDE SEQUENCE [LARGE SCALE GENOMIC DNA]</scope>
    <source>
        <strain evidence="1 2">CCNUN1</strain>
    </source>
</reference>
<organism evidence="1 2">
    <name type="scientific">Nostoc flagelliforme CCNUN1</name>
    <dbReference type="NCBI Taxonomy" id="2038116"/>
    <lineage>
        <taxon>Bacteria</taxon>
        <taxon>Bacillati</taxon>
        <taxon>Cyanobacteriota</taxon>
        <taxon>Cyanophyceae</taxon>
        <taxon>Nostocales</taxon>
        <taxon>Nostocaceae</taxon>
        <taxon>Nostoc</taxon>
    </lineage>
</organism>
<name>A0A2K8T314_9NOSO</name>
<protein>
    <submittedName>
        <fullName evidence="1">Uncharacterized protein</fullName>
    </submittedName>
</protein>
<dbReference type="Proteomes" id="UP000232003">
    <property type="component" value="Chromosome"/>
</dbReference>
<sequence>MDNPAPLPFPINQRLQKITIAYSSTLLYSINACNTYGV</sequence>
<dbReference type="AlphaFoldDB" id="A0A2K8T314"/>
<dbReference type="EMBL" id="CP024785">
    <property type="protein sequence ID" value="AUB42106.1"/>
    <property type="molecule type" value="Genomic_DNA"/>
</dbReference>
<keyword evidence="2" id="KW-1185">Reference proteome</keyword>